<dbReference type="Proteomes" id="UP001228581">
    <property type="component" value="Unassembled WGS sequence"/>
</dbReference>
<name>A0AAE3QRJ6_9BACT</name>
<dbReference type="Gene3D" id="3.30.160.880">
    <property type="entry name" value="Cell division protein ZapA protomer, N-terminal domain"/>
    <property type="match status" value="1"/>
</dbReference>
<gene>
    <name evidence="1" type="ORF">QNI16_16615</name>
    <name evidence="2" type="ORF">QNI19_01945</name>
</gene>
<evidence type="ECO:0000313" key="3">
    <source>
        <dbReference type="Proteomes" id="UP001228581"/>
    </source>
</evidence>
<keyword evidence="3" id="KW-1185">Reference proteome</keyword>
<dbReference type="InterPro" id="IPR042233">
    <property type="entry name" value="Cell_div_ZapA_N"/>
</dbReference>
<dbReference type="InterPro" id="IPR007838">
    <property type="entry name" value="Cell_div_ZapA-like"/>
</dbReference>
<evidence type="ECO:0000313" key="4">
    <source>
        <dbReference type="Proteomes" id="UP001241110"/>
    </source>
</evidence>
<dbReference type="EMBL" id="JASJOS010000007">
    <property type="protein sequence ID" value="MDJ1482128.1"/>
    <property type="molecule type" value="Genomic_DNA"/>
</dbReference>
<dbReference type="EMBL" id="JASJOT010000001">
    <property type="protein sequence ID" value="MDJ1491673.1"/>
    <property type="molecule type" value="Genomic_DNA"/>
</dbReference>
<keyword evidence="1" id="KW-0132">Cell division</keyword>
<dbReference type="RefSeq" id="WP_313980841.1">
    <property type="nucleotide sequence ID" value="NZ_JASJOR010000023.1"/>
</dbReference>
<protein>
    <submittedName>
        <fullName evidence="1">Cell division protein ZapA</fullName>
    </submittedName>
</protein>
<dbReference type="GO" id="GO:0051301">
    <property type="term" value="P:cell division"/>
    <property type="evidence" value="ECO:0007669"/>
    <property type="project" value="UniProtKB-KW"/>
</dbReference>
<proteinExistence type="predicted"/>
<organism evidence="1 4">
    <name type="scientific">Xanthocytophaga flava</name>
    <dbReference type="NCBI Taxonomy" id="3048013"/>
    <lineage>
        <taxon>Bacteria</taxon>
        <taxon>Pseudomonadati</taxon>
        <taxon>Bacteroidota</taxon>
        <taxon>Cytophagia</taxon>
        <taxon>Cytophagales</taxon>
        <taxon>Rhodocytophagaceae</taxon>
        <taxon>Xanthocytophaga</taxon>
    </lineage>
</organism>
<dbReference type="Pfam" id="PF05164">
    <property type="entry name" value="ZapA"/>
    <property type="match status" value="1"/>
</dbReference>
<reference evidence="1 3" key="1">
    <citation type="submission" date="2023-05" db="EMBL/GenBank/DDBJ databases">
        <authorList>
            <person name="Zhang X."/>
        </authorList>
    </citation>
    <scope>NUCLEOTIDE SEQUENCE</scope>
    <source>
        <strain evidence="2 3">DM2B3-1</strain>
        <strain evidence="1">YF14B1</strain>
    </source>
</reference>
<evidence type="ECO:0000313" key="1">
    <source>
        <dbReference type="EMBL" id="MDJ1482128.1"/>
    </source>
</evidence>
<accession>A0AAE3QRJ6</accession>
<keyword evidence="1" id="KW-0131">Cell cycle</keyword>
<dbReference type="Proteomes" id="UP001241110">
    <property type="component" value="Unassembled WGS sequence"/>
</dbReference>
<comment type="caution">
    <text evidence="1">The sequence shown here is derived from an EMBL/GenBank/DDBJ whole genome shotgun (WGS) entry which is preliminary data.</text>
</comment>
<sequence>MDEVISIKIKILDKEYPLRIPAAEEELYRAVGKELNERCREFRENYGARADKQDILSMVSFVAMLEKFKLEAEKDTLQNTVTQKIVSLQNLLHPS</sequence>
<evidence type="ECO:0000313" key="2">
    <source>
        <dbReference type="EMBL" id="MDJ1491673.1"/>
    </source>
</evidence>
<dbReference type="AlphaFoldDB" id="A0AAE3QRJ6"/>
<dbReference type="SUPFAM" id="SSF102829">
    <property type="entry name" value="Cell division protein ZapA-like"/>
    <property type="match status" value="1"/>
</dbReference>
<dbReference type="InterPro" id="IPR036192">
    <property type="entry name" value="Cell_div_ZapA-like_sf"/>
</dbReference>